<organism evidence="1 2">
    <name type="scientific">Stegodyphus mimosarum</name>
    <name type="common">African social velvet spider</name>
    <dbReference type="NCBI Taxonomy" id="407821"/>
    <lineage>
        <taxon>Eukaryota</taxon>
        <taxon>Metazoa</taxon>
        <taxon>Ecdysozoa</taxon>
        <taxon>Arthropoda</taxon>
        <taxon>Chelicerata</taxon>
        <taxon>Arachnida</taxon>
        <taxon>Araneae</taxon>
        <taxon>Araneomorphae</taxon>
        <taxon>Entelegynae</taxon>
        <taxon>Eresoidea</taxon>
        <taxon>Eresidae</taxon>
        <taxon>Stegodyphus</taxon>
    </lineage>
</organism>
<dbReference type="OMA" id="NEAAWHI"/>
<reference evidence="1 2" key="1">
    <citation type="submission" date="2013-11" db="EMBL/GenBank/DDBJ databases">
        <title>Genome sequencing of Stegodyphus mimosarum.</title>
        <authorList>
            <person name="Bechsgaard J."/>
        </authorList>
    </citation>
    <scope>NUCLEOTIDE SEQUENCE [LARGE SCALE GENOMIC DNA]</scope>
</reference>
<dbReference type="AlphaFoldDB" id="A0A087T9S4"/>
<dbReference type="EMBL" id="KK114189">
    <property type="protein sequence ID" value="KFM61863.1"/>
    <property type="molecule type" value="Genomic_DNA"/>
</dbReference>
<evidence type="ECO:0000313" key="1">
    <source>
        <dbReference type="EMBL" id="KFM61863.1"/>
    </source>
</evidence>
<protein>
    <submittedName>
        <fullName evidence="1">Uncharacterized protein</fullName>
    </submittedName>
</protein>
<sequence>MSIFQIAKDDEQQKRNEEILMDQMGRCINSNEAAWHIFGFPIHKHEPTVLHLAVHLENGQTVYFLKDTAKKIASEPPRNAILTAFFQLCETDPFAKTLLYIDVSSYYT</sequence>
<evidence type="ECO:0000313" key="2">
    <source>
        <dbReference type="Proteomes" id="UP000054359"/>
    </source>
</evidence>
<gene>
    <name evidence="1" type="ORF">X975_16402</name>
</gene>
<dbReference type="Proteomes" id="UP000054359">
    <property type="component" value="Unassembled WGS sequence"/>
</dbReference>
<feature type="non-terminal residue" evidence="1">
    <location>
        <position position="108"/>
    </location>
</feature>
<dbReference type="OrthoDB" id="6433110at2759"/>
<keyword evidence="2" id="KW-1185">Reference proteome</keyword>
<dbReference type="STRING" id="407821.A0A087T9S4"/>
<accession>A0A087T9S4</accession>
<proteinExistence type="predicted"/>
<name>A0A087T9S4_STEMI</name>